<feature type="binding site" evidence="10">
    <location>
        <position position="199"/>
    </location>
    <ligand>
        <name>[4Fe-4S] cluster</name>
        <dbReference type="ChEBI" id="CHEBI:49883"/>
    </ligand>
</feature>
<dbReference type="HAMAP" id="MF_00942">
    <property type="entry name" value="Nth"/>
    <property type="match status" value="1"/>
</dbReference>
<name>A0A174ZUW2_9FIRM</name>
<dbReference type="SUPFAM" id="SSF48150">
    <property type="entry name" value="DNA-glycosylase"/>
    <property type="match status" value="1"/>
</dbReference>
<dbReference type="InterPro" id="IPR000445">
    <property type="entry name" value="HhH_motif"/>
</dbReference>
<dbReference type="EMBL" id="CZBY01000014">
    <property type="protein sequence ID" value="CUQ88619.1"/>
    <property type="molecule type" value="Genomic_DNA"/>
</dbReference>
<dbReference type="GO" id="GO:0140078">
    <property type="term" value="F:class I DNA-(apurinic or apyrimidinic site) endonuclease activity"/>
    <property type="evidence" value="ECO:0007669"/>
    <property type="project" value="UniProtKB-EC"/>
</dbReference>
<dbReference type="InterPro" id="IPR023170">
    <property type="entry name" value="HhH_base_excis_C"/>
</dbReference>
<dbReference type="PIRSF" id="PIRSF001435">
    <property type="entry name" value="Nth"/>
    <property type="match status" value="1"/>
</dbReference>
<dbReference type="OrthoDB" id="9800977at2"/>
<dbReference type="FunFam" id="1.10.340.30:FF:000001">
    <property type="entry name" value="Endonuclease III"/>
    <property type="match status" value="1"/>
</dbReference>
<evidence type="ECO:0000256" key="3">
    <source>
        <dbReference type="ARBA" id="ARBA00022723"/>
    </source>
</evidence>
<dbReference type="CDD" id="cd00056">
    <property type="entry name" value="ENDO3c"/>
    <property type="match status" value="1"/>
</dbReference>
<feature type="binding site" evidence="10">
    <location>
        <position position="189"/>
    </location>
    <ligand>
        <name>[4Fe-4S] cluster</name>
        <dbReference type="ChEBI" id="CHEBI:49883"/>
    </ligand>
</feature>
<dbReference type="SMART" id="SM00478">
    <property type="entry name" value="ENDO3c"/>
    <property type="match status" value="1"/>
</dbReference>
<evidence type="ECO:0000256" key="2">
    <source>
        <dbReference type="ARBA" id="ARBA00022485"/>
    </source>
</evidence>
<dbReference type="PANTHER" id="PTHR10359">
    <property type="entry name" value="A/G-SPECIFIC ADENINE GLYCOSYLASE/ENDONUCLEASE III"/>
    <property type="match status" value="1"/>
</dbReference>
<comment type="catalytic activity">
    <reaction evidence="10">
        <text>2'-deoxyribonucleotide-(2'-deoxyribose 5'-phosphate)-2'-deoxyribonucleotide-DNA = a 3'-end 2'-deoxyribonucleotide-(2,3-dehydro-2,3-deoxyribose 5'-phosphate)-DNA + a 5'-end 5'-phospho-2'-deoxyribonucleoside-DNA + H(+)</text>
        <dbReference type="Rhea" id="RHEA:66592"/>
        <dbReference type="Rhea" id="RHEA-COMP:13180"/>
        <dbReference type="Rhea" id="RHEA-COMP:16897"/>
        <dbReference type="Rhea" id="RHEA-COMP:17067"/>
        <dbReference type="ChEBI" id="CHEBI:15378"/>
        <dbReference type="ChEBI" id="CHEBI:136412"/>
        <dbReference type="ChEBI" id="CHEBI:157695"/>
        <dbReference type="ChEBI" id="CHEBI:167181"/>
        <dbReference type="EC" id="4.2.99.18"/>
    </reaction>
</comment>
<evidence type="ECO:0000313" key="12">
    <source>
        <dbReference type="EMBL" id="CUQ88619.1"/>
    </source>
</evidence>
<organism evidence="12 13">
    <name type="scientific">[Eubacterium] siraeum</name>
    <dbReference type="NCBI Taxonomy" id="39492"/>
    <lineage>
        <taxon>Bacteria</taxon>
        <taxon>Bacillati</taxon>
        <taxon>Bacillota</taxon>
        <taxon>Clostridia</taxon>
        <taxon>Eubacteriales</taxon>
        <taxon>Oscillospiraceae</taxon>
        <taxon>Oscillospiraceae incertae sedis</taxon>
    </lineage>
</organism>
<keyword evidence="8 10" id="KW-0234">DNA repair</keyword>
<evidence type="ECO:0000256" key="8">
    <source>
        <dbReference type="ARBA" id="ARBA00023204"/>
    </source>
</evidence>
<keyword evidence="7 10" id="KW-0411">Iron-sulfur</keyword>
<dbReference type="EC" id="4.2.99.18" evidence="10"/>
<comment type="similarity">
    <text evidence="1 10">Belongs to the Nth/MutY family.</text>
</comment>
<evidence type="ECO:0000256" key="9">
    <source>
        <dbReference type="ARBA" id="ARBA00023295"/>
    </source>
</evidence>
<comment type="function">
    <text evidence="10">DNA repair enzyme that has both DNA N-glycosylase activity and AP-lyase activity. The DNA N-glycosylase activity releases various damaged pyrimidines from DNA by cleaving the N-glycosidic bond, leaving an AP (apurinic/apyrimidinic) site. The AP-lyase activity cleaves the phosphodiester bond 3' to the AP site by a beta-elimination, leaving a 3'-terminal unsaturated sugar and a product with a terminal 5'-phosphate.</text>
</comment>
<comment type="cofactor">
    <cofactor evidence="10">
        <name>[4Fe-4S] cluster</name>
        <dbReference type="ChEBI" id="CHEBI:49883"/>
    </cofactor>
    <text evidence="10">Binds 1 [4Fe-4S] cluster.</text>
</comment>
<dbReference type="PANTHER" id="PTHR10359:SF18">
    <property type="entry name" value="ENDONUCLEASE III"/>
    <property type="match status" value="1"/>
</dbReference>
<keyword evidence="4 10" id="KW-0227">DNA damage</keyword>
<proteinExistence type="inferred from homology"/>
<dbReference type="Pfam" id="PF00730">
    <property type="entry name" value="HhH-GPD"/>
    <property type="match status" value="1"/>
</dbReference>
<dbReference type="InterPro" id="IPR011257">
    <property type="entry name" value="DNA_glycosylase"/>
</dbReference>
<dbReference type="GO" id="GO:0006285">
    <property type="term" value="P:base-excision repair, AP site formation"/>
    <property type="evidence" value="ECO:0007669"/>
    <property type="project" value="TreeGrafter"/>
</dbReference>
<keyword evidence="12" id="KW-0255">Endonuclease</keyword>
<dbReference type="GO" id="GO:0019104">
    <property type="term" value="F:DNA N-glycosylase activity"/>
    <property type="evidence" value="ECO:0007669"/>
    <property type="project" value="UniProtKB-UniRule"/>
</dbReference>
<evidence type="ECO:0000256" key="10">
    <source>
        <dbReference type="HAMAP-Rule" id="MF_00942"/>
    </source>
</evidence>
<evidence type="ECO:0000256" key="1">
    <source>
        <dbReference type="ARBA" id="ARBA00008343"/>
    </source>
</evidence>
<accession>A0A174ZUW2</accession>
<dbReference type="NCBIfam" id="TIGR01083">
    <property type="entry name" value="nth"/>
    <property type="match status" value="1"/>
</dbReference>
<keyword evidence="2 10" id="KW-0004">4Fe-4S</keyword>
<dbReference type="Gene3D" id="1.10.340.30">
    <property type="entry name" value="Hypothetical protein, domain 2"/>
    <property type="match status" value="1"/>
</dbReference>
<dbReference type="PROSITE" id="PS01155">
    <property type="entry name" value="ENDONUCLEASE_III_2"/>
    <property type="match status" value="1"/>
</dbReference>
<gene>
    <name evidence="12" type="primary">pdg</name>
    <name evidence="10" type="synonym">nth</name>
    <name evidence="12" type="ORF">ERS852540_01753</name>
</gene>
<dbReference type="InterPro" id="IPR003265">
    <property type="entry name" value="HhH-GPD_domain"/>
</dbReference>
<dbReference type="AlphaFoldDB" id="A0A174ZUW2"/>
<keyword evidence="9 10" id="KW-0326">Glycosidase</keyword>
<sequence>MTKKERAGLVIDGLAECYPDVKCALVYKKPHELLIATRLSAQCTDKRVNMVTPALFEKFPDIDSFAAAEPDEVAEYIHSCGLYKTKAVDIVMMCRMLRDDFGGEIPDTIEQLVKLPGVGRKTANLIVGDLYGKPALVCDTHVIRVSGRLGLTDGTKDALKVEKQLAAIIKPDDRLMMCHRLVWHGRLVCSAAKPNCSECRLSGFCKFFSGTK</sequence>
<keyword evidence="5 10" id="KW-0378">Hydrolase</keyword>
<evidence type="ECO:0000256" key="6">
    <source>
        <dbReference type="ARBA" id="ARBA00023004"/>
    </source>
</evidence>
<dbReference type="Proteomes" id="UP000095662">
    <property type="component" value="Unassembled WGS sequence"/>
</dbReference>
<evidence type="ECO:0000259" key="11">
    <source>
        <dbReference type="SMART" id="SM00478"/>
    </source>
</evidence>
<keyword evidence="12" id="KW-0540">Nuclease</keyword>
<feature type="binding site" evidence="10">
    <location>
        <position position="196"/>
    </location>
    <ligand>
        <name>[4Fe-4S] cluster</name>
        <dbReference type="ChEBI" id="CHEBI:49883"/>
    </ligand>
</feature>
<protein>
    <recommendedName>
        <fullName evidence="10">Endonuclease III</fullName>
        <ecNumber evidence="10">4.2.99.18</ecNumber>
    </recommendedName>
    <alternativeName>
        <fullName evidence="10">DNA-(apurinic or apyrimidinic site) lyase</fullName>
    </alternativeName>
</protein>
<dbReference type="GO" id="GO:0046872">
    <property type="term" value="F:metal ion binding"/>
    <property type="evidence" value="ECO:0007669"/>
    <property type="project" value="UniProtKB-KW"/>
</dbReference>
<keyword evidence="3 10" id="KW-0479">Metal-binding</keyword>
<feature type="domain" description="HhH-GPD" evidence="11">
    <location>
        <begin position="39"/>
        <end position="187"/>
    </location>
</feature>
<evidence type="ECO:0000313" key="13">
    <source>
        <dbReference type="Proteomes" id="UP000095662"/>
    </source>
</evidence>
<dbReference type="GO" id="GO:0003677">
    <property type="term" value="F:DNA binding"/>
    <property type="evidence" value="ECO:0007669"/>
    <property type="project" value="UniProtKB-UniRule"/>
</dbReference>
<reference evidence="12 13" key="1">
    <citation type="submission" date="2015-09" db="EMBL/GenBank/DDBJ databases">
        <authorList>
            <consortium name="Pathogen Informatics"/>
        </authorList>
    </citation>
    <scope>NUCLEOTIDE SEQUENCE [LARGE SCALE GENOMIC DNA]</scope>
    <source>
        <strain evidence="12 13">2789STDY5834928</strain>
    </source>
</reference>
<feature type="binding site" evidence="10">
    <location>
        <position position="205"/>
    </location>
    <ligand>
        <name>[4Fe-4S] cluster</name>
        <dbReference type="ChEBI" id="CHEBI:49883"/>
    </ligand>
</feature>
<dbReference type="InterPro" id="IPR005759">
    <property type="entry name" value="Nth"/>
</dbReference>
<dbReference type="Pfam" id="PF00633">
    <property type="entry name" value="HHH"/>
    <property type="match status" value="1"/>
</dbReference>
<dbReference type="GO" id="GO:0051539">
    <property type="term" value="F:4 iron, 4 sulfur cluster binding"/>
    <property type="evidence" value="ECO:0007669"/>
    <property type="project" value="UniProtKB-UniRule"/>
</dbReference>
<keyword evidence="10" id="KW-0238">DNA-binding</keyword>
<keyword evidence="10" id="KW-0456">Lyase</keyword>
<keyword evidence="6 10" id="KW-0408">Iron</keyword>
<evidence type="ECO:0000256" key="4">
    <source>
        <dbReference type="ARBA" id="ARBA00022763"/>
    </source>
</evidence>
<dbReference type="InterPro" id="IPR004036">
    <property type="entry name" value="Endonuclease-III-like_CS2"/>
</dbReference>
<dbReference type="Gene3D" id="1.10.1670.10">
    <property type="entry name" value="Helix-hairpin-Helix base-excision DNA repair enzymes (C-terminal)"/>
    <property type="match status" value="1"/>
</dbReference>
<evidence type="ECO:0000256" key="7">
    <source>
        <dbReference type="ARBA" id="ARBA00023014"/>
    </source>
</evidence>
<evidence type="ECO:0000256" key="5">
    <source>
        <dbReference type="ARBA" id="ARBA00022801"/>
    </source>
</evidence>
<dbReference type="STRING" id="39492.ERS852540_01753"/>